<evidence type="ECO:0000313" key="2">
    <source>
        <dbReference type="Proteomes" id="UP000280406"/>
    </source>
</evidence>
<dbReference type="RefSeq" id="WP_125347975.1">
    <property type="nucleotide sequence ID" value="NZ_CP076615.1"/>
</dbReference>
<comment type="caution">
    <text evidence="1">The sequence shown here is derived from an EMBL/GenBank/DDBJ whole genome shotgun (WGS) entry which is preliminary data.</text>
</comment>
<gene>
    <name evidence="1" type="primary">yxxD</name>
    <name evidence="1" type="ORF">D8869_03845</name>
</gene>
<evidence type="ECO:0000313" key="1">
    <source>
        <dbReference type="EMBL" id="RSI53584.1"/>
    </source>
</evidence>
<dbReference type="Proteomes" id="UP000280406">
    <property type="component" value="Unassembled WGS sequence"/>
</dbReference>
<dbReference type="InterPro" id="IPR037883">
    <property type="entry name" value="Knr4/Smi1-like_sf"/>
</dbReference>
<dbReference type="AlphaFoldDB" id="A0AB74DXC1"/>
<organism evidence="1 2">
    <name type="scientific">Streptococcus sanguinis</name>
    <dbReference type="NCBI Taxonomy" id="1305"/>
    <lineage>
        <taxon>Bacteria</taxon>
        <taxon>Bacillati</taxon>
        <taxon>Bacillota</taxon>
        <taxon>Bacilli</taxon>
        <taxon>Lactobacillales</taxon>
        <taxon>Streptococcaceae</taxon>
        <taxon>Streptococcus</taxon>
    </lineage>
</organism>
<accession>A0AB74DXC1</accession>
<proteinExistence type="predicted"/>
<dbReference type="EMBL" id="RJND01000002">
    <property type="protein sequence ID" value="RSI53584.1"/>
    <property type="molecule type" value="Genomic_DNA"/>
</dbReference>
<name>A0AB74DXC1_STRSA</name>
<dbReference type="Pfam" id="PF14568">
    <property type="entry name" value="SUKH_6"/>
    <property type="match status" value="1"/>
</dbReference>
<reference evidence="1 2" key="1">
    <citation type="submission" date="2018-11" db="EMBL/GenBank/DDBJ databases">
        <title>Species Designations Belie Phenotypic and Genotypic Heterogeneity in Oral Streptococci.</title>
        <authorList>
            <person name="Velsko I."/>
        </authorList>
    </citation>
    <scope>NUCLEOTIDE SEQUENCE [LARGE SCALE GENOMIC DNA]</scope>
    <source>
        <strain evidence="1 2">BCC37</strain>
    </source>
</reference>
<sequence>MFEEIKLNPLNKFYPLNIDAIKKSESKLDIDIPQLLKEFYIEVGYGFIKSKVDNVNRVMDPESVLDFRLRQNDFEFYPDIEIFDDFEEDKLVFFEANETVMISIGFGSNNYGKIYYYDMEISKNLKEFFDKLLEDDTFYYNLF</sequence>
<dbReference type="SUPFAM" id="SSF160631">
    <property type="entry name" value="SMI1/KNR4-like"/>
    <property type="match status" value="1"/>
</dbReference>
<protein>
    <submittedName>
        <fullName evidence="1">Antitoxin YxxD</fullName>
    </submittedName>
</protein>